<name>A0ABX0QVS0_9GAMM</name>
<keyword evidence="3" id="KW-1185">Reference proteome</keyword>
<keyword evidence="1" id="KW-0472">Membrane</keyword>
<dbReference type="EMBL" id="VWXD01000004">
    <property type="protein sequence ID" value="NIF01127.1"/>
    <property type="molecule type" value="Genomic_DNA"/>
</dbReference>
<comment type="caution">
    <text evidence="2">The sequence shown here is derived from an EMBL/GenBank/DDBJ whole genome shotgun (WGS) entry which is preliminary data.</text>
</comment>
<sequence>MNLYDLFMYACIILLFLVGFFNIYAAWYFRKHKSCYDAFLVEYKRGGFQLDLSTNVASYLGGYANYQKIVFFVNLKEGREMKFSQSELVHKEAYDFVKMQPDAVTKWMVKLLKIYRVTYLITIAWAMMTAFFIYKFN</sequence>
<evidence type="ECO:0008006" key="4">
    <source>
        <dbReference type="Google" id="ProtNLM"/>
    </source>
</evidence>
<gene>
    <name evidence="2" type="ORF">F3J38_13810</name>
</gene>
<feature type="transmembrane region" description="Helical" evidence="1">
    <location>
        <begin position="6"/>
        <end position="29"/>
    </location>
</feature>
<dbReference type="Proteomes" id="UP000780690">
    <property type="component" value="Unassembled WGS sequence"/>
</dbReference>
<proteinExistence type="predicted"/>
<protein>
    <recommendedName>
        <fullName evidence="4">DUF3592 domain-containing protein</fullName>
    </recommendedName>
</protein>
<evidence type="ECO:0000256" key="1">
    <source>
        <dbReference type="SAM" id="Phobius"/>
    </source>
</evidence>
<keyword evidence="1" id="KW-1133">Transmembrane helix</keyword>
<feature type="transmembrane region" description="Helical" evidence="1">
    <location>
        <begin position="114"/>
        <end position="134"/>
    </location>
</feature>
<evidence type="ECO:0000313" key="2">
    <source>
        <dbReference type="EMBL" id="NIF01127.1"/>
    </source>
</evidence>
<reference evidence="2 3" key="1">
    <citation type="journal article" date="2019" name="bioRxiv">
        <title>Bacteria contribute to plant secondary compound degradation in a generalist herbivore system.</title>
        <authorList>
            <person name="Francoeur C.B."/>
            <person name="Khadempour L."/>
            <person name="Moreira-Soto R.D."/>
            <person name="Gotting K."/>
            <person name="Book A.J."/>
            <person name="Pinto-Tomas A.A."/>
            <person name="Keefover-Ring K."/>
            <person name="Currie C.R."/>
        </authorList>
    </citation>
    <scope>NUCLEOTIDE SEQUENCE [LARGE SCALE GENOMIC DNA]</scope>
    <source>
        <strain evidence="2 3">Acro-805</strain>
    </source>
</reference>
<dbReference type="RefSeq" id="WP_167139241.1">
    <property type="nucleotide sequence ID" value="NZ_VWXD01000004.1"/>
</dbReference>
<accession>A0ABX0QVS0</accession>
<evidence type="ECO:0000313" key="3">
    <source>
        <dbReference type="Proteomes" id="UP000780690"/>
    </source>
</evidence>
<organism evidence="2 3">
    <name type="scientific">Candidatus Pantoea formicae</name>
    <dbReference type="NCBI Taxonomy" id="2608355"/>
    <lineage>
        <taxon>Bacteria</taxon>
        <taxon>Pseudomonadati</taxon>
        <taxon>Pseudomonadota</taxon>
        <taxon>Gammaproteobacteria</taxon>
        <taxon>Enterobacterales</taxon>
        <taxon>Erwiniaceae</taxon>
        <taxon>Pantoea</taxon>
    </lineage>
</organism>
<keyword evidence="1" id="KW-0812">Transmembrane</keyword>